<keyword evidence="6" id="KW-0547">Nucleotide-binding</keyword>
<keyword evidence="8" id="KW-0067">ATP-binding</keyword>
<proteinExistence type="inferred from homology"/>
<dbReference type="InterPro" id="IPR037528">
    <property type="entry name" value="ArgB"/>
</dbReference>
<organism evidence="10">
    <name type="scientific">freshwater metagenome</name>
    <dbReference type="NCBI Taxonomy" id="449393"/>
    <lineage>
        <taxon>unclassified sequences</taxon>
        <taxon>metagenomes</taxon>
        <taxon>ecological metagenomes</taxon>
    </lineage>
</organism>
<evidence type="ECO:0000256" key="8">
    <source>
        <dbReference type="ARBA" id="ARBA00022840"/>
    </source>
</evidence>
<comment type="pathway">
    <text evidence="1">Amino-acid biosynthesis; L-arginine biosynthesis; N(2)-acetyl-L-ornithine from L-glutamate: step 2/4.</text>
</comment>
<accession>A0A6J5ZGI6</accession>
<dbReference type="InterPro" id="IPR036393">
    <property type="entry name" value="AceGlu_kinase-like_sf"/>
</dbReference>
<keyword evidence="7" id="KW-0418">Kinase</keyword>
<dbReference type="GO" id="GO:0005737">
    <property type="term" value="C:cytoplasm"/>
    <property type="evidence" value="ECO:0007669"/>
    <property type="project" value="InterPro"/>
</dbReference>
<dbReference type="GO" id="GO:0003991">
    <property type="term" value="F:acetylglutamate kinase activity"/>
    <property type="evidence" value="ECO:0007669"/>
    <property type="project" value="UniProtKB-EC"/>
</dbReference>
<dbReference type="InterPro" id="IPR001048">
    <property type="entry name" value="Asp/Glu/Uridylate_kinase"/>
</dbReference>
<evidence type="ECO:0000259" key="9">
    <source>
        <dbReference type="Pfam" id="PF00696"/>
    </source>
</evidence>
<dbReference type="Pfam" id="PF00696">
    <property type="entry name" value="AA_kinase"/>
    <property type="match status" value="1"/>
</dbReference>
<dbReference type="HAMAP" id="MF_00082">
    <property type="entry name" value="ArgB"/>
    <property type="match status" value="1"/>
</dbReference>
<feature type="domain" description="Aspartate/glutamate/uridylate kinase" evidence="9">
    <location>
        <begin position="39"/>
        <end position="274"/>
    </location>
</feature>
<evidence type="ECO:0000256" key="5">
    <source>
        <dbReference type="ARBA" id="ARBA00022679"/>
    </source>
</evidence>
<evidence type="ECO:0000256" key="7">
    <source>
        <dbReference type="ARBA" id="ARBA00022777"/>
    </source>
</evidence>
<keyword evidence="5" id="KW-0808">Transferase</keyword>
<evidence type="ECO:0000256" key="3">
    <source>
        <dbReference type="ARBA" id="ARBA00022571"/>
    </source>
</evidence>
<dbReference type="GO" id="GO:0006526">
    <property type="term" value="P:L-arginine biosynthetic process"/>
    <property type="evidence" value="ECO:0007669"/>
    <property type="project" value="UniProtKB-KW"/>
</dbReference>
<dbReference type="PRINTS" id="PR00474">
    <property type="entry name" value="GLU5KINASE"/>
</dbReference>
<dbReference type="EMBL" id="CAESAJ010000123">
    <property type="protein sequence ID" value="CAB4341741.1"/>
    <property type="molecule type" value="Genomic_DNA"/>
</dbReference>
<name>A0A6J5ZGI6_9ZZZZ</name>
<keyword evidence="3" id="KW-0055">Arginine biosynthesis</keyword>
<evidence type="ECO:0000313" key="10">
    <source>
        <dbReference type="EMBL" id="CAB4341741.1"/>
    </source>
</evidence>
<evidence type="ECO:0000256" key="2">
    <source>
        <dbReference type="ARBA" id="ARBA00013065"/>
    </source>
</evidence>
<dbReference type="PIRSF" id="PIRSF000728">
    <property type="entry name" value="NAGK"/>
    <property type="match status" value="1"/>
</dbReference>
<sequence length="303" mass="31846">MSQVTVENTIAAHSPIAVHDKASILVEALPWLEKFKNSIMVIKFGGNAMVDDDLIAAFADDVVFLKLCGIHPVVVHGGGPQISAELKARGIEPQFAGGFRVTTPEVMTVVRDVLVDQVQSELVSHINTHRDVARGFSGDVGNLLIAQRRDVDVDGVPTNIGLVGEVIEVNSQAITTAIADGFIPVISTVALDPQGQLLNVNADTAAAAIAVALHAAKFVVLTDIAGLYRNWPDTSDLIDVITVADLRTLVPNLESGMVPKMQACIAAVDGGLPQATVVDGRVAHCVLLEVFTSVGIGTMVVPS</sequence>
<evidence type="ECO:0000256" key="6">
    <source>
        <dbReference type="ARBA" id="ARBA00022741"/>
    </source>
</evidence>
<evidence type="ECO:0000256" key="4">
    <source>
        <dbReference type="ARBA" id="ARBA00022605"/>
    </source>
</evidence>
<dbReference type="EC" id="2.7.2.8" evidence="2"/>
<evidence type="ECO:0000256" key="1">
    <source>
        <dbReference type="ARBA" id="ARBA00004828"/>
    </source>
</evidence>
<dbReference type="FunFam" id="3.40.1160.10:FF:000004">
    <property type="entry name" value="Acetylglutamate kinase"/>
    <property type="match status" value="1"/>
</dbReference>
<dbReference type="PANTHER" id="PTHR23342">
    <property type="entry name" value="N-ACETYLGLUTAMATE SYNTHASE"/>
    <property type="match status" value="1"/>
</dbReference>
<dbReference type="GO" id="GO:0005524">
    <property type="term" value="F:ATP binding"/>
    <property type="evidence" value="ECO:0007669"/>
    <property type="project" value="UniProtKB-KW"/>
</dbReference>
<dbReference type="PANTHER" id="PTHR23342:SF0">
    <property type="entry name" value="N-ACETYLGLUTAMATE SYNTHASE, MITOCHONDRIAL"/>
    <property type="match status" value="1"/>
</dbReference>
<keyword evidence="4" id="KW-0028">Amino-acid biosynthesis</keyword>
<dbReference type="AlphaFoldDB" id="A0A6J5ZGI6"/>
<reference evidence="10" key="1">
    <citation type="submission" date="2020-05" db="EMBL/GenBank/DDBJ databases">
        <authorList>
            <person name="Chiriac C."/>
            <person name="Salcher M."/>
            <person name="Ghai R."/>
            <person name="Kavagutti S V."/>
        </authorList>
    </citation>
    <scope>NUCLEOTIDE SEQUENCE</scope>
</reference>
<dbReference type="InterPro" id="IPR004662">
    <property type="entry name" value="AcgluKinase_fam"/>
</dbReference>
<gene>
    <name evidence="10" type="ORF">UFOPK3770_01017</name>
</gene>
<dbReference type="Gene3D" id="3.40.1160.10">
    <property type="entry name" value="Acetylglutamate kinase-like"/>
    <property type="match status" value="1"/>
</dbReference>
<dbReference type="InterPro" id="IPR001057">
    <property type="entry name" value="Glu/AcGlu_kinase"/>
</dbReference>
<dbReference type="NCBIfam" id="TIGR00761">
    <property type="entry name" value="argB"/>
    <property type="match status" value="1"/>
</dbReference>
<dbReference type="SUPFAM" id="SSF53633">
    <property type="entry name" value="Carbamate kinase-like"/>
    <property type="match status" value="1"/>
</dbReference>
<protein>
    <recommendedName>
        <fullName evidence="2">acetylglutamate kinase</fullName>
        <ecNumber evidence="2">2.7.2.8</ecNumber>
    </recommendedName>
</protein>